<dbReference type="Proteomes" id="UP000472676">
    <property type="component" value="Unassembled WGS sequence"/>
</dbReference>
<dbReference type="AlphaFoldDB" id="A0A6M2BQ63"/>
<dbReference type="CDD" id="cd08646">
    <property type="entry name" value="FMT_core_Met-tRNA-FMT_N"/>
    <property type="match status" value="1"/>
</dbReference>
<gene>
    <name evidence="8" type="primary">fmt</name>
    <name evidence="11" type="ORF">G7Y85_08245</name>
</gene>
<evidence type="ECO:0000256" key="8">
    <source>
        <dbReference type="HAMAP-Rule" id="MF_00182"/>
    </source>
</evidence>
<dbReference type="FunFam" id="3.40.50.12230:FF:000001">
    <property type="entry name" value="Methionyl-tRNA formyltransferase"/>
    <property type="match status" value="1"/>
</dbReference>
<dbReference type="InterPro" id="IPR037022">
    <property type="entry name" value="Formyl_trans_C_sf"/>
</dbReference>
<dbReference type="EC" id="2.1.2.9" evidence="3 8"/>
<dbReference type="InterPro" id="IPR011034">
    <property type="entry name" value="Formyl_transferase-like_C_sf"/>
</dbReference>
<evidence type="ECO:0000256" key="3">
    <source>
        <dbReference type="ARBA" id="ARBA00012261"/>
    </source>
</evidence>
<dbReference type="NCBIfam" id="TIGR00460">
    <property type="entry name" value="fmt"/>
    <property type="match status" value="1"/>
</dbReference>
<dbReference type="Pfam" id="PF02911">
    <property type="entry name" value="Formyl_trans_C"/>
    <property type="match status" value="1"/>
</dbReference>
<evidence type="ECO:0000313" key="11">
    <source>
        <dbReference type="EMBL" id="NGY04752.1"/>
    </source>
</evidence>
<organism evidence="11 12">
    <name type="scientific">Solimonas terrae</name>
    <dbReference type="NCBI Taxonomy" id="1396819"/>
    <lineage>
        <taxon>Bacteria</taxon>
        <taxon>Pseudomonadati</taxon>
        <taxon>Pseudomonadota</taxon>
        <taxon>Gammaproteobacteria</taxon>
        <taxon>Nevskiales</taxon>
        <taxon>Nevskiaceae</taxon>
        <taxon>Solimonas</taxon>
    </lineage>
</organism>
<dbReference type="InterPro" id="IPR044135">
    <property type="entry name" value="Met-tRNA-FMT_C"/>
</dbReference>
<dbReference type="Gene3D" id="3.40.50.170">
    <property type="entry name" value="Formyl transferase, N-terminal domain"/>
    <property type="match status" value="1"/>
</dbReference>
<comment type="caution">
    <text evidence="11">The sequence shown here is derived from an EMBL/GenBank/DDBJ whole genome shotgun (WGS) entry which is preliminary data.</text>
</comment>
<proteinExistence type="inferred from homology"/>
<dbReference type="SUPFAM" id="SSF53328">
    <property type="entry name" value="Formyltransferase"/>
    <property type="match status" value="1"/>
</dbReference>
<dbReference type="GO" id="GO:0005829">
    <property type="term" value="C:cytosol"/>
    <property type="evidence" value="ECO:0007669"/>
    <property type="project" value="TreeGrafter"/>
</dbReference>
<comment type="function">
    <text evidence="1 8">Attaches a formyl group to the free amino group of methionyl-tRNA(fMet). The formyl group appears to play a dual role in the initiator identity of N-formylmethionyl-tRNA by promoting its recognition by IF2 and preventing the misappropriation of this tRNA by the elongation apparatus.</text>
</comment>
<evidence type="ECO:0000256" key="5">
    <source>
        <dbReference type="ARBA" id="ARBA00022679"/>
    </source>
</evidence>
<comment type="similarity">
    <text evidence="2 8">Belongs to the Fmt family.</text>
</comment>
<evidence type="ECO:0000259" key="10">
    <source>
        <dbReference type="Pfam" id="PF02911"/>
    </source>
</evidence>
<dbReference type="PANTHER" id="PTHR11138:SF5">
    <property type="entry name" value="METHIONYL-TRNA FORMYLTRANSFERASE, MITOCHONDRIAL"/>
    <property type="match status" value="1"/>
</dbReference>
<dbReference type="SUPFAM" id="SSF50486">
    <property type="entry name" value="FMT C-terminal domain-like"/>
    <property type="match status" value="1"/>
</dbReference>
<evidence type="ECO:0000256" key="6">
    <source>
        <dbReference type="ARBA" id="ARBA00022917"/>
    </source>
</evidence>
<sequence length="308" mass="32555">MRLVFAGTPDFAVAALDALHAAGHQIVGVYTQPDRPAGRGRKLAASPVAQRALELGLPLFRPERLRGEAEQRQLRELAPALMVVVAYGLILPQAVLDIPQHGCFNIHASLLPRWRGAAPIQRAIEAGDRQTGVTIMQMEAGLDTGPMLLREPVAITDTTTAASLHDELAALGARLIVAAVTQLARGELQATPQAADGVTYARKLDKDEARIDWSQPAEQIARRVRAFNPVPMAWSELDGERVRVLMAQAAPAAAAAAPGTIVSADADGVGVASGDGLVRLLQLQWPGGKALQAAQIASGRALSGRRFA</sequence>
<dbReference type="InterPro" id="IPR005793">
    <property type="entry name" value="Formyl_trans_C"/>
</dbReference>
<keyword evidence="6 8" id="KW-0648">Protein biosynthesis</keyword>
<keyword evidence="12" id="KW-1185">Reference proteome</keyword>
<evidence type="ECO:0000256" key="2">
    <source>
        <dbReference type="ARBA" id="ARBA00010699"/>
    </source>
</evidence>
<evidence type="ECO:0000256" key="1">
    <source>
        <dbReference type="ARBA" id="ARBA00002606"/>
    </source>
</evidence>
<feature type="domain" description="Formyl transferase N-terminal" evidence="9">
    <location>
        <begin position="1"/>
        <end position="180"/>
    </location>
</feature>
<dbReference type="InterPro" id="IPR002376">
    <property type="entry name" value="Formyl_transf_N"/>
</dbReference>
<dbReference type="PROSITE" id="PS00373">
    <property type="entry name" value="GART"/>
    <property type="match status" value="1"/>
</dbReference>
<dbReference type="InterPro" id="IPR041711">
    <property type="entry name" value="Met-tRNA-FMT_N"/>
</dbReference>
<reference evidence="11 12" key="1">
    <citation type="journal article" date="2014" name="Int. J. Syst. Evol. Microbiol.">
        <title>Solimonas terrae sp. nov., isolated from soil.</title>
        <authorList>
            <person name="Kim S.J."/>
            <person name="Moon J.Y."/>
            <person name="Weon H.Y."/>
            <person name="Ahn J.H."/>
            <person name="Chen W.M."/>
            <person name="Kwon S.W."/>
        </authorList>
    </citation>
    <scope>NUCLEOTIDE SEQUENCE [LARGE SCALE GENOMIC DNA]</scope>
    <source>
        <strain evidence="11 12">KIS83-12</strain>
    </source>
</reference>
<dbReference type="HAMAP" id="MF_00182">
    <property type="entry name" value="Formyl_trans"/>
    <property type="match status" value="1"/>
</dbReference>
<dbReference type="InterPro" id="IPR001555">
    <property type="entry name" value="GART_AS"/>
</dbReference>
<name>A0A6M2BQ63_9GAMM</name>
<dbReference type="InterPro" id="IPR036477">
    <property type="entry name" value="Formyl_transf_N_sf"/>
</dbReference>
<evidence type="ECO:0000313" key="12">
    <source>
        <dbReference type="Proteomes" id="UP000472676"/>
    </source>
</evidence>
<comment type="catalytic activity">
    <reaction evidence="7 8">
        <text>L-methionyl-tRNA(fMet) + (6R)-10-formyltetrahydrofolate = N-formyl-L-methionyl-tRNA(fMet) + (6S)-5,6,7,8-tetrahydrofolate + H(+)</text>
        <dbReference type="Rhea" id="RHEA:24380"/>
        <dbReference type="Rhea" id="RHEA-COMP:9952"/>
        <dbReference type="Rhea" id="RHEA-COMP:9953"/>
        <dbReference type="ChEBI" id="CHEBI:15378"/>
        <dbReference type="ChEBI" id="CHEBI:57453"/>
        <dbReference type="ChEBI" id="CHEBI:78530"/>
        <dbReference type="ChEBI" id="CHEBI:78844"/>
        <dbReference type="ChEBI" id="CHEBI:195366"/>
        <dbReference type="EC" id="2.1.2.9"/>
    </reaction>
</comment>
<dbReference type="EMBL" id="JAAMOW010000004">
    <property type="protein sequence ID" value="NGY04752.1"/>
    <property type="molecule type" value="Genomic_DNA"/>
</dbReference>
<protein>
    <recommendedName>
        <fullName evidence="4 8">Methionyl-tRNA formyltransferase</fullName>
        <ecNumber evidence="3 8">2.1.2.9</ecNumber>
    </recommendedName>
</protein>
<dbReference type="Gene3D" id="3.10.25.10">
    <property type="entry name" value="Formyl transferase, C-terminal domain"/>
    <property type="match status" value="1"/>
</dbReference>
<accession>A0A6M2BQ63</accession>
<evidence type="ECO:0000256" key="7">
    <source>
        <dbReference type="ARBA" id="ARBA00048558"/>
    </source>
</evidence>
<dbReference type="GO" id="GO:0004479">
    <property type="term" value="F:methionyl-tRNA formyltransferase activity"/>
    <property type="evidence" value="ECO:0007669"/>
    <property type="project" value="UniProtKB-UniRule"/>
</dbReference>
<dbReference type="RefSeq" id="WP_166254765.1">
    <property type="nucleotide sequence ID" value="NZ_JAAMOW010000004.1"/>
</dbReference>
<feature type="binding site" evidence="8">
    <location>
        <begin position="109"/>
        <end position="112"/>
    </location>
    <ligand>
        <name>(6S)-5,6,7,8-tetrahydrofolate</name>
        <dbReference type="ChEBI" id="CHEBI:57453"/>
    </ligand>
</feature>
<dbReference type="CDD" id="cd08704">
    <property type="entry name" value="Met_tRNA_FMT_C"/>
    <property type="match status" value="1"/>
</dbReference>
<evidence type="ECO:0000256" key="4">
    <source>
        <dbReference type="ARBA" id="ARBA00016014"/>
    </source>
</evidence>
<evidence type="ECO:0000259" key="9">
    <source>
        <dbReference type="Pfam" id="PF00551"/>
    </source>
</evidence>
<dbReference type="InterPro" id="IPR005794">
    <property type="entry name" value="Fmt"/>
</dbReference>
<dbReference type="Pfam" id="PF00551">
    <property type="entry name" value="Formyl_trans_N"/>
    <property type="match status" value="1"/>
</dbReference>
<feature type="domain" description="Formyl transferase C-terminal" evidence="10">
    <location>
        <begin position="203"/>
        <end position="300"/>
    </location>
</feature>
<keyword evidence="5 8" id="KW-0808">Transferase</keyword>
<dbReference type="PANTHER" id="PTHR11138">
    <property type="entry name" value="METHIONYL-TRNA FORMYLTRANSFERASE"/>
    <property type="match status" value="1"/>
</dbReference>